<gene>
    <name evidence="10" type="ORF">CUN60_10235</name>
</gene>
<organism evidence="10 11">
    <name type="scientific">Aquella oligotrophica</name>
    <dbReference type="NCBI Taxonomy" id="2067065"/>
    <lineage>
        <taxon>Bacteria</taxon>
        <taxon>Pseudomonadati</taxon>
        <taxon>Pseudomonadota</taxon>
        <taxon>Betaproteobacteria</taxon>
        <taxon>Neisseriales</taxon>
        <taxon>Neisseriaceae</taxon>
        <taxon>Aquella</taxon>
    </lineage>
</organism>
<dbReference type="Pfam" id="PF00211">
    <property type="entry name" value="Guanylate_cyc"/>
    <property type="match status" value="1"/>
</dbReference>
<dbReference type="InterPro" id="IPR050697">
    <property type="entry name" value="Adenylyl/Guanylyl_Cyclase_3/4"/>
</dbReference>
<evidence type="ECO:0000256" key="7">
    <source>
        <dbReference type="SAM" id="Phobius"/>
    </source>
</evidence>
<dbReference type="PROSITE" id="PS50885">
    <property type="entry name" value="HAMP"/>
    <property type="match status" value="1"/>
</dbReference>
<evidence type="ECO:0000256" key="2">
    <source>
        <dbReference type="ARBA" id="ARBA00005381"/>
    </source>
</evidence>
<evidence type="ECO:0000256" key="1">
    <source>
        <dbReference type="ARBA" id="ARBA00004196"/>
    </source>
</evidence>
<evidence type="ECO:0008006" key="12">
    <source>
        <dbReference type="Google" id="ProtNLM"/>
    </source>
</evidence>
<feature type="transmembrane region" description="Helical" evidence="7">
    <location>
        <begin position="6"/>
        <end position="28"/>
    </location>
</feature>
<accession>A0A2I7N872</accession>
<dbReference type="PANTHER" id="PTHR43081">
    <property type="entry name" value="ADENYLATE CYCLASE, TERMINAL-DIFFERENTIATION SPECIFIC-RELATED"/>
    <property type="match status" value="1"/>
</dbReference>
<dbReference type="OrthoDB" id="9802500at2"/>
<evidence type="ECO:0000256" key="6">
    <source>
        <dbReference type="ARBA" id="ARBA00023136"/>
    </source>
</evidence>
<protein>
    <recommendedName>
        <fullName evidence="12">Adenylate cyclase</fullName>
    </recommendedName>
</protein>
<keyword evidence="11" id="KW-1185">Reference proteome</keyword>
<dbReference type="InterPro" id="IPR029787">
    <property type="entry name" value="Nucleotide_cyclase"/>
</dbReference>
<sequence>MKYRTKNYITLILSISISILFCLGIGYYQTKKIILDELRSEVISVAADAAITLDKSDILKLQQTHNDNSIEYKQIQQQLRQIRDVNRRSDIYVKFIYLLNPLQDRQNSQYEYLVDAEETGSKDYSPIGQIAEEASTVKLKEHLNEIYSPEEFITDAWGTWLTAYAPVYSKNGKYLATVGVNLYANHVIARMHKLIDYGLISFSFTLAITILFGWFLSKQQVSALETLHSGVKKIGAGDLTTKIDINSNDEFSYLANEINQMTIGLQQREKMQQNFARYVSKHVMDSIIKNGDDLTLTGEKRKITLLFSDIRQFTHISEQYTPEQVVRYLNEYFSAMVEIIFRNNGVLDKFIGDGMMVEFGVPLEDEEQELNAVKTALEMVQGVEELTKKWRNQGKNIPEIKIGVGIHTGLAVIGNIGSEKRSEYTAIGDTVNSASRIEQLTKELHTPILFSEKTALAIKDKMKIKFMGEQEIRGKADKIKLYTLEELN</sequence>
<feature type="transmembrane region" description="Helical" evidence="7">
    <location>
        <begin position="194"/>
        <end position="216"/>
    </location>
</feature>
<dbReference type="GO" id="GO:0035556">
    <property type="term" value="P:intracellular signal transduction"/>
    <property type="evidence" value="ECO:0007669"/>
    <property type="project" value="InterPro"/>
</dbReference>
<dbReference type="Gene3D" id="6.10.340.10">
    <property type="match status" value="1"/>
</dbReference>
<keyword evidence="3" id="KW-1003">Cell membrane</keyword>
<dbReference type="Pfam" id="PF00672">
    <property type="entry name" value="HAMP"/>
    <property type="match status" value="1"/>
</dbReference>
<dbReference type="Proteomes" id="UP000236655">
    <property type="component" value="Chromosome"/>
</dbReference>
<comment type="subcellular location">
    <subcellularLocation>
        <location evidence="1">Cell envelope</location>
    </subcellularLocation>
</comment>
<dbReference type="SMART" id="SM00044">
    <property type="entry name" value="CYCc"/>
    <property type="match status" value="1"/>
</dbReference>
<dbReference type="RefSeq" id="WP_102951946.1">
    <property type="nucleotide sequence ID" value="NZ_CP024847.1"/>
</dbReference>
<evidence type="ECO:0000259" key="8">
    <source>
        <dbReference type="PROSITE" id="PS50125"/>
    </source>
</evidence>
<dbReference type="SUPFAM" id="SSF158472">
    <property type="entry name" value="HAMP domain-like"/>
    <property type="match status" value="1"/>
</dbReference>
<dbReference type="KEGG" id="nba:CUN60_10235"/>
<dbReference type="Gene3D" id="3.30.70.1230">
    <property type="entry name" value="Nucleotide cyclase"/>
    <property type="match status" value="1"/>
</dbReference>
<evidence type="ECO:0000259" key="9">
    <source>
        <dbReference type="PROSITE" id="PS50885"/>
    </source>
</evidence>
<dbReference type="CDD" id="cd07302">
    <property type="entry name" value="CHD"/>
    <property type="match status" value="1"/>
</dbReference>
<dbReference type="AlphaFoldDB" id="A0A2I7N872"/>
<dbReference type="InterPro" id="IPR003660">
    <property type="entry name" value="HAMP_dom"/>
</dbReference>
<dbReference type="CDD" id="cd06225">
    <property type="entry name" value="HAMP"/>
    <property type="match status" value="1"/>
</dbReference>
<evidence type="ECO:0000256" key="5">
    <source>
        <dbReference type="ARBA" id="ARBA00022989"/>
    </source>
</evidence>
<dbReference type="GO" id="GO:0016020">
    <property type="term" value="C:membrane"/>
    <property type="evidence" value="ECO:0007669"/>
    <property type="project" value="InterPro"/>
</dbReference>
<dbReference type="EMBL" id="CP024847">
    <property type="protein sequence ID" value="AUR52658.1"/>
    <property type="molecule type" value="Genomic_DNA"/>
</dbReference>
<keyword evidence="4 7" id="KW-0812">Transmembrane</keyword>
<dbReference type="PROSITE" id="PS50125">
    <property type="entry name" value="GUANYLATE_CYCLASE_2"/>
    <property type="match status" value="1"/>
</dbReference>
<dbReference type="FunFam" id="3.30.70.1230:FF:000016">
    <property type="entry name" value="Adenylate/guanylate cyclase domain-containing protein"/>
    <property type="match status" value="1"/>
</dbReference>
<dbReference type="SMART" id="SM00304">
    <property type="entry name" value="HAMP"/>
    <property type="match status" value="1"/>
</dbReference>
<feature type="domain" description="Guanylate cyclase" evidence="8">
    <location>
        <begin position="304"/>
        <end position="438"/>
    </location>
</feature>
<feature type="domain" description="HAMP" evidence="9">
    <location>
        <begin position="218"/>
        <end position="270"/>
    </location>
</feature>
<dbReference type="GO" id="GO:0004016">
    <property type="term" value="F:adenylate cyclase activity"/>
    <property type="evidence" value="ECO:0007669"/>
    <property type="project" value="UniProtKB-ARBA"/>
</dbReference>
<dbReference type="GO" id="GO:0030313">
    <property type="term" value="C:cell envelope"/>
    <property type="evidence" value="ECO:0007669"/>
    <property type="project" value="UniProtKB-SubCell"/>
</dbReference>
<evidence type="ECO:0000256" key="4">
    <source>
        <dbReference type="ARBA" id="ARBA00022692"/>
    </source>
</evidence>
<comment type="similarity">
    <text evidence="2">Belongs to the adenylyl cyclase class-3 family.</text>
</comment>
<evidence type="ECO:0000256" key="3">
    <source>
        <dbReference type="ARBA" id="ARBA00022475"/>
    </source>
</evidence>
<dbReference type="GO" id="GO:0006171">
    <property type="term" value="P:cAMP biosynthetic process"/>
    <property type="evidence" value="ECO:0007669"/>
    <property type="project" value="TreeGrafter"/>
</dbReference>
<evidence type="ECO:0000313" key="11">
    <source>
        <dbReference type="Proteomes" id="UP000236655"/>
    </source>
</evidence>
<proteinExistence type="inferred from homology"/>
<keyword evidence="5 7" id="KW-1133">Transmembrane helix</keyword>
<evidence type="ECO:0000313" key="10">
    <source>
        <dbReference type="EMBL" id="AUR52658.1"/>
    </source>
</evidence>
<dbReference type="SUPFAM" id="SSF55073">
    <property type="entry name" value="Nucleotide cyclase"/>
    <property type="match status" value="1"/>
</dbReference>
<reference evidence="11" key="1">
    <citation type="submission" date="2017-11" db="EMBL/GenBank/DDBJ databases">
        <authorList>
            <person name="Chan K.G."/>
            <person name="Lee L.S."/>
        </authorList>
    </citation>
    <scope>NUCLEOTIDE SEQUENCE [LARGE SCALE GENOMIC DNA]</scope>
    <source>
        <strain evidence="11">DSM 100970</strain>
    </source>
</reference>
<dbReference type="InterPro" id="IPR001054">
    <property type="entry name" value="A/G_cyclase"/>
</dbReference>
<name>A0A2I7N872_9NEIS</name>
<keyword evidence="6 7" id="KW-0472">Membrane</keyword>
<dbReference type="PANTHER" id="PTHR43081:SF1">
    <property type="entry name" value="ADENYLATE CYCLASE, TERMINAL-DIFFERENTIATION SPECIFIC"/>
    <property type="match status" value="1"/>
</dbReference>